<dbReference type="EMBL" id="JAUJYO010000011">
    <property type="protein sequence ID" value="KAK1303394.1"/>
    <property type="molecule type" value="Genomic_DNA"/>
</dbReference>
<reference evidence="1" key="1">
    <citation type="journal article" date="2023" name="Nat. Commun.">
        <title>Diploid and tetraploid genomes of Acorus and the evolution of monocots.</title>
        <authorList>
            <person name="Ma L."/>
            <person name="Liu K.W."/>
            <person name="Li Z."/>
            <person name="Hsiao Y.Y."/>
            <person name="Qi Y."/>
            <person name="Fu T."/>
            <person name="Tang G.D."/>
            <person name="Zhang D."/>
            <person name="Sun W.H."/>
            <person name="Liu D.K."/>
            <person name="Li Y."/>
            <person name="Chen G.Z."/>
            <person name="Liu X.D."/>
            <person name="Liao X.Y."/>
            <person name="Jiang Y.T."/>
            <person name="Yu X."/>
            <person name="Hao Y."/>
            <person name="Huang J."/>
            <person name="Zhao X.W."/>
            <person name="Ke S."/>
            <person name="Chen Y.Y."/>
            <person name="Wu W.L."/>
            <person name="Hsu J.L."/>
            <person name="Lin Y.F."/>
            <person name="Huang M.D."/>
            <person name="Li C.Y."/>
            <person name="Huang L."/>
            <person name="Wang Z.W."/>
            <person name="Zhao X."/>
            <person name="Zhong W.Y."/>
            <person name="Peng D.H."/>
            <person name="Ahmad S."/>
            <person name="Lan S."/>
            <person name="Zhang J.S."/>
            <person name="Tsai W.C."/>
            <person name="Van de Peer Y."/>
            <person name="Liu Z.J."/>
        </authorList>
    </citation>
    <scope>NUCLEOTIDE SEQUENCE</scope>
    <source>
        <strain evidence="1">CP</strain>
    </source>
</reference>
<keyword evidence="2" id="KW-1185">Reference proteome</keyword>
<accession>A0AAV9DQG9</accession>
<proteinExistence type="predicted"/>
<dbReference type="AlphaFoldDB" id="A0AAV9DQG9"/>
<evidence type="ECO:0000313" key="2">
    <source>
        <dbReference type="Proteomes" id="UP001180020"/>
    </source>
</evidence>
<gene>
    <name evidence="1" type="ORF">QJS10_CPB11g01431</name>
</gene>
<organism evidence="1 2">
    <name type="scientific">Acorus calamus</name>
    <name type="common">Sweet flag</name>
    <dbReference type="NCBI Taxonomy" id="4465"/>
    <lineage>
        <taxon>Eukaryota</taxon>
        <taxon>Viridiplantae</taxon>
        <taxon>Streptophyta</taxon>
        <taxon>Embryophyta</taxon>
        <taxon>Tracheophyta</taxon>
        <taxon>Spermatophyta</taxon>
        <taxon>Magnoliopsida</taxon>
        <taxon>Liliopsida</taxon>
        <taxon>Acoraceae</taxon>
        <taxon>Acorus</taxon>
    </lineage>
</organism>
<sequence>MNITSVGSPDSRIDYLTCSSPDARLSLASSNYGILPELLRMCHDVRTCKSCRSGWLPSLTRILAAVEEVMPATTVERK</sequence>
<dbReference type="Proteomes" id="UP001180020">
    <property type="component" value="Unassembled WGS sequence"/>
</dbReference>
<reference evidence="1" key="2">
    <citation type="submission" date="2023-06" db="EMBL/GenBank/DDBJ databases">
        <authorList>
            <person name="Ma L."/>
            <person name="Liu K.-W."/>
            <person name="Li Z."/>
            <person name="Hsiao Y.-Y."/>
            <person name="Qi Y."/>
            <person name="Fu T."/>
            <person name="Tang G."/>
            <person name="Zhang D."/>
            <person name="Sun W.-H."/>
            <person name="Liu D.-K."/>
            <person name="Li Y."/>
            <person name="Chen G.-Z."/>
            <person name="Liu X.-D."/>
            <person name="Liao X.-Y."/>
            <person name="Jiang Y.-T."/>
            <person name="Yu X."/>
            <person name="Hao Y."/>
            <person name="Huang J."/>
            <person name="Zhao X.-W."/>
            <person name="Ke S."/>
            <person name="Chen Y.-Y."/>
            <person name="Wu W.-L."/>
            <person name="Hsu J.-L."/>
            <person name="Lin Y.-F."/>
            <person name="Huang M.-D."/>
            <person name="Li C.-Y."/>
            <person name="Huang L."/>
            <person name="Wang Z.-W."/>
            <person name="Zhao X."/>
            <person name="Zhong W.-Y."/>
            <person name="Peng D.-H."/>
            <person name="Ahmad S."/>
            <person name="Lan S."/>
            <person name="Zhang J.-S."/>
            <person name="Tsai W.-C."/>
            <person name="Van De Peer Y."/>
            <person name="Liu Z.-J."/>
        </authorList>
    </citation>
    <scope>NUCLEOTIDE SEQUENCE</scope>
    <source>
        <strain evidence="1">CP</strain>
        <tissue evidence="1">Leaves</tissue>
    </source>
</reference>
<name>A0AAV9DQG9_ACOCL</name>
<comment type="caution">
    <text evidence="1">The sequence shown here is derived from an EMBL/GenBank/DDBJ whole genome shotgun (WGS) entry which is preliminary data.</text>
</comment>
<evidence type="ECO:0000313" key="1">
    <source>
        <dbReference type="EMBL" id="KAK1303394.1"/>
    </source>
</evidence>
<protein>
    <submittedName>
        <fullName evidence="1">Uncharacterized protein</fullName>
    </submittedName>
</protein>